<evidence type="ECO:0000313" key="1">
    <source>
        <dbReference type="EMBL" id="TGO76274.1"/>
    </source>
</evidence>
<keyword evidence="2" id="KW-1185">Reference proteome</keyword>
<name>A0A4Z1JSN6_9HELO</name>
<sequence>MTLIIDCLPFHWARSCDVLASQVRRGQVVDIKETVTNNMLAWYHKSLETLYKMKNRPRDLQFSASSSTVPMYPFQYLRVSPIYAANLVNVYAAK</sequence>
<dbReference type="AlphaFoldDB" id="A0A4Z1JSN6"/>
<gene>
    <name evidence="1" type="ORF">BELL_0164g00030</name>
</gene>
<accession>A0A4Z1JSN6</accession>
<comment type="caution">
    <text evidence="1">The sequence shown here is derived from an EMBL/GenBank/DDBJ whole genome shotgun (WGS) entry which is preliminary data.</text>
</comment>
<dbReference type="Proteomes" id="UP000297229">
    <property type="component" value="Unassembled WGS sequence"/>
</dbReference>
<organism evidence="1 2">
    <name type="scientific">Botrytis elliptica</name>
    <dbReference type="NCBI Taxonomy" id="278938"/>
    <lineage>
        <taxon>Eukaryota</taxon>
        <taxon>Fungi</taxon>
        <taxon>Dikarya</taxon>
        <taxon>Ascomycota</taxon>
        <taxon>Pezizomycotina</taxon>
        <taxon>Leotiomycetes</taxon>
        <taxon>Helotiales</taxon>
        <taxon>Sclerotiniaceae</taxon>
        <taxon>Botrytis</taxon>
    </lineage>
</organism>
<dbReference type="EMBL" id="PQXM01000163">
    <property type="protein sequence ID" value="TGO76274.1"/>
    <property type="molecule type" value="Genomic_DNA"/>
</dbReference>
<protein>
    <submittedName>
        <fullName evidence="1">Uncharacterized protein</fullName>
    </submittedName>
</protein>
<evidence type="ECO:0000313" key="2">
    <source>
        <dbReference type="Proteomes" id="UP000297229"/>
    </source>
</evidence>
<reference evidence="1 2" key="1">
    <citation type="submission" date="2017-12" db="EMBL/GenBank/DDBJ databases">
        <title>Comparative genomics of Botrytis spp.</title>
        <authorList>
            <person name="Valero-Jimenez C.A."/>
            <person name="Tapia P."/>
            <person name="Veloso J."/>
            <person name="Silva-Moreno E."/>
            <person name="Staats M."/>
            <person name="Valdes J.H."/>
            <person name="Van Kan J.A.L."/>
        </authorList>
    </citation>
    <scope>NUCLEOTIDE SEQUENCE [LARGE SCALE GENOMIC DNA]</scope>
    <source>
        <strain evidence="1 2">Be9601</strain>
    </source>
</reference>
<proteinExistence type="predicted"/>